<dbReference type="Proteomes" id="UP001155587">
    <property type="component" value="Unassembled WGS sequence"/>
</dbReference>
<dbReference type="PROSITE" id="PS00622">
    <property type="entry name" value="HTH_LUXR_1"/>
    <property type="match status" value="1"/>
</dbReference>
<dbReference type="GO" id="GO:0006355">
    <property type="term" value="P:regulation of DNA-templated transcription"/>
    <property type="evidence" value="ECO:0007669"/>
    <property type="project" value="InterPro"/>
</dbReference>
<accession>A0A9X3CNF1</accession>
<evidence type="ECO:0000259" key="1">
    <source>
        <dbReference type="PROSITE" id="PS50043"/>
    </source>
</evidence>
<name>A0A9X3CNF1_9VIBR</name>
<dbReference type="Gene3D" id="3.40.50.2300">
    <property type="match status" value="1"/>
</dbReference>
<dbReference type="CDD" id="cd06170">
    <property type="entry name" value="LuxR_C_like"/>
    <property type="match status" value="1"/>
</dbReference>
<sequence length="207" mass="23402">MLRENSINFIVVESQPLLLHSLTKVIEELHFTANVYSLKSLDEIEDYVQSKSIHCIIFDPLSDVASATSVMLSLTESRPHIYNIAYSMNISSSFMRLFETMNIKGVVSRLDSIDTLEAALTAAANGYVFKKCRVEDEGNEVHLSKRELSVLQLLTDGHRNKEIARRLNISDKTVSTYKKRVLEKFNVDNIMGLISEVSVRGGFLTNR</sequence>
<reference evidence="2" key="1">
    <citation type="submission" date="2022-02" db="EMBL/GenBank/DDBJ databases">
        <title>Vibrio sp. nov, a new bacterium isolated from seawater.</title>
        <authorList>
            <person name="Yuan Y."/>
        </authorList>
    </citation>
    <scope>NUCLEOTIDE SEQUENCE</scope>
    <source>
        <strain evidence="2">ZSDZ65</strain>
    </source>
</reference>
<dbReference type="SUPFAM" id="SSF46894">
    <property type="entry name" value="C-terminal effector domain of the bipartite response regulators"/>
    <property type="match status" value="1"/>
</dbReference>
<dbReference type="PANTHER" id="PTHR45566">
    <property type="entry name" value="HTH-TYPE TRANSCRIPTIONAL REGULATOR YHJB-RELATED"/>
    <property type="match status" value="1"/>
</dbReference>
<dbReference type="AlphaFoldDB" id="A0A9X3CNF1"/>
<evidence type="ECO:0000313" key="2">
    <source>
        <dbReference type="EMBL" id="MCW8346441.1"/>
    </source>
</evidence>
<dbReference type="RefSeq" id="WP_265674997.1">
    <property type="nucleotide sequence ID" value="NZ_JAKRRY010000011.1"/>
</dbReference>
<keyword evidence="3" id="KW-1185">Reference proteome</keyword>
<gene>
    <name evidence="2" type="ORF">MD535_10555</name>
</gene>
<organism evidence="2 3">
    <name type="scientific">Vibrio qingdaonensis</name>
    <dbReference type="NCBI Taxonomy" id="2829491"/>
    <lineage>
        <taxon>Bacteria</taxon>
        <taxon>Pseudomonadati</taxon>
        <taxon>Pseudomonadota</taxon>
        <taxon>Gammaproteobacteria</taxon>
        <taxon>Vibrionales</taxon>
        <taxon>Vibrionaceae</taxon>
        <taxon>Vibrio</taxon>
    </lineage>
</organism>
<dbReference type="SUPFAM" id="SSF52172">
    <property type="entry name" value="CheY-like"/>
    <property type="match status" value="1"/>
</dbReference>
<dbReference type="PANTHER" id="PTHR45566:SF1">
    <property type="entry name" value="HTH-TYPE TRANSCRIPTIONAL REGULATOR YHJB-RELATED"/>
    <property type="match status" value="1"/>
</dbReference>
<dbReference type="Pfam" id="PF00196">
    <property type="entry name" value="GerE"/>
    <property type="match status" value="1"/>
</dbReference>
<dbReference type="SMART" id="SM00421">
    <property type="entry name" value="HTH_LUXR"/>
    <property type="match status" value="1"/>
</dbReference>
<evidence type="ECO:0000313" key="3">
    <source>
        <dbReference type="Proteomes" id="UP001155587"/>
    </source>
</evidence>
<dbReference type="EMBL" id="JAKRRY010000011">
    <property type="protein sequence ID" value="MCW8346441.1"/>
    <property type="molecule type" value="Genomic_DNA"/>
</dbReference>
<dbReference type="InterPro" id="IPR051015">
    <property type="entry name" value="EvgA-like"/>
</dbReference>
<protein>
    <submittedName>
        <fullName evidence="2">LuxR C-terminal-related transcriptional regulator</fullName>
    </submittedName>
</protein>
<dbReference type="PROSITE" id="PS50043">
    <property type="entry name" value="HTH_LUXR_2"/>
    <property type="match status" value="1"/>
</dbReference>
<dbReference type="InterPro" id="IPR011006">
    <property type="entry name" value="CheY-like_superfamily"/>
</dbReference>
<feature type="domain" description="HTH luxR-type" evidence="1">
    <location>
        <begin position="136"/>
        <end position="201"/>
    </location>
</feature>
<dbReference type="GO" id="GO:0003677">
    <property type="term" value="F:DNA binding"/>
    <property type="evidence" value="ECO:0007669"/>
    <property type="project" value="InterPro"/>
</dbReference>
<proteinExistence type="predicted"/>
<dbReference type="InterPro" id="IPR016032">
    <property type="entry name" value="Sig_transdc_resp-reg_C-effctor"/>
</dbReference>
<dbReference type="PRINTS" id="PR00038">
    <property type="entry name" value="HTHLUXR"/>
</dbReference>
<dbReference type="InterPro" id="IPR000792">
    <property type="entry name" value="Tscrpt_reg_LuxR_C"/>
</dbReference>
<comment type="caution">
    <text evidence="2">The sequence shown here is derived from an EMBL/GenBank/DDBJ whole genome shotgun (WGS) entry which is preliminary data.</text>
</comment>